<dbReference type="GO" id="GO:0045127">
    <property type="term" value="F:N-acetylglucosamine kinase activity"/>
    <property type="evidence" value="ECO:0007669"/>
    <property type="project" value="UniProtKB-EC"/>
</dbReference>
<name>A0A401QC36_SCYTO</name>
<feature type="domain" description="ATPase BadF/BadG/BcrA/BcrD type" evidence="5">
    <location>
        <begin position="8"/>
        <end position="124"/>
    </location>
</feature>
<evidence type="ECO:0000256" key="1">
    <source>
        <dbReference type="ARBA" id="ARBA00006198"/>
    </source>
</evidence>
<dbReference type="OrthoDB" id="311172at2759"/>
<dbReference type="Gene3D" id="3.30.420.40">
    <property type="match status" value="1"/>
</dbReference>
<dbReference type="Proteomes" id="UP000288216">
    <property type="component" value="Unassembled WGS sequence"/>
</dbReference>
<comment type="caution">
    <text evidence="6">The sequence shown here is derived from an EMBL/GenBank/DDBJ whole genome shotgun (WGS) entry which is preliminary data.</text>
</comment>
<accession>A0A401QC36</accession>
<reference evidence="6 7" key="1">
    <citation type="journal article" date="2018" name="Nat. Ecol. Evol.">
        <title>Shark genomes provide insights into elasmobranch evolution and the origin of vertebrates.</title>
        <authorList>
            <person name="Hara Y"/>
            <person name="Yamaguchi K"/>
            <person name="Onimaru K"/>
            <person name="Kadota M"/>
            <person name="Koyanagi M"/>
            <person name="Keeley SD"/>
            <person name="Tatsumi K"/>
            <person name="Tanaka K"/>
            <person name="Motone F"/>
            <person name="Kageyama Y"/>
            <person name="Nozu R"/>
            <person name="Adachi N"/>
            <person name="Nishimura O"/>
            <person name="Nakagawa R"/>
            <person name="Tanegashima C"/>
            <person name="Kiyatake I"/>
            <person name="Matsumoto R"/>
            <person name="Murakumo K"/>
            <person name="Nishida K"/>
            <person name="Terakita A"/>
            <person name="Kuratani S"/>
            <person name="Sato K"/>
            <person name="Hyodo S Kuraku.S."/>
        </authorList>
    </citation>
    <scope>NUCLEOTIDE SEQUENCE [LARGE SCALE GENOMIC DNA]</scope>
</reference>
<organism evidence="6 7">
    <name type="scientific">Scyliorhinus torazame</name>
    <name type="common">Cloudy catshark</name>
    <name type="synonym">Catulus torazame</name>
    <dbReference type="NCBI Taxonomy" id="75743"/>
    <lineage>
        <taxon>Eukaryota</taxon>
        <taxon>Metazoa</taxon>
        <taxon>Chordata</taxon>
        <taxon>Craniata</taxon>
        <taxon>Vertebrata</taxon>
        <taxon>Chondrichthyes</taxon>
        <taxon>Elasmobranchii</taxon>
        <taxon>Galeomorphii</taxon>
        <taxon>Galeoidea</taxon>
        <taxon>Carcharhiniformes</taxon>
        <taxon>Scyliorhinidae</taxon>
        <taxon>Scyliorhinus</taxon>
    </lineage>
</organism>
<keyword evidence="7" id="KW-1185">Reference proteome</keyword>
<dbReference type="AlphaFoldDB" id="A0A401QC36"/>
<dbReference type="EC" id="2.7.1.59" evidence="2"/>
<dbReference type="InterPro" id="IPR043129">
    <property type="entry name" value="ATPase_NBD"/>
</dbReference>
<protein>
    <recommendedName>
        <fullName evidence="3">N-acetyl-D-glucosamine kinase</fullName>
        <ecNumber evidence="2">2.7.1.59</ecNumber>
    </recommendedName>
    <alternativeName>
        <fullName evidence="4">GlcNAc kinase</fullName>
    </alternativeName>
</protein>
<evidence type="ECO:0000259" key="5">
    <source>
        <dbReference type="Pfam" id="PF01869"/>
    </source>
</evidence>
<gene>
    <name evidence="6" type="ORF">scyTo_0023512</name>
</gene>
<evidence type="ECO:0000256" key="3">
    <source>
        <dbReference type="ARBA" id="ARBA00014974"/>
    </source>
</evidence>
<sequence length="130" mass="14447">GSNCKLVNPDRSVVGCGGWGHLLGDEGSAYWMSHLAIKTVYDAIDNYKHTPFNICLVEKAMYSYFQISDQMALLTHMYRNFEKSKIAGFCRKLAEAAAAGDQLSCHIFQRAGQELAQHVVAVLPHVDQVK</sequence>
<evidence type="ECO:0000313" key="6">
    <source>
        <dbReference type="EMBL" id="GCB82933.1"/>
    </source>
</evidence>
<dbReference type="SUPFAM" id="SSF53067">
    <property type="entry name" value="Actin-like ATPase domain"/>
    <property type="match status" value="1"/>
</dbReference>
<dbReference type="STRING" id="75743.A0A401QC36"/>
<feature type="non-terminal residue" evidence="6">
    <location>
        <position position="1"/>
    </location>
</feature>
<evidence type="ECO:0000256" key="2">
    <source>
        <dbReference type="ARBA" id="ARBA00012122"/>
    </source>
</evidence>
<dbReference type="PANTHER" id="PTHR12862">
    <property type="entry name" value="BADF TYPE ATPASE DOMAIN-CONTAINING PROTEIN"/>
    <property type="match status" value="1"/>
</dbReference>
<dbReference type="EMBL" id="BFAA01030088">
    <property type="protein sequence ID" value="GCB82933.1"/>
    <property type="molecule type" value="Genomic_DNA"/>
</dbReference>
<comment type="similarity">
    <text evidence="1">Belongs to the eukaryotic-type N-acetylglucosamine kinase family.</text>
</comment>
<dbReference type="OMA" id="CKSIFRE"/>
<proteinExistence type="inferred from homology"/>
<dbReference type="InterPro" id="IPR002731">
    <property type="entry name" value="ATPase_BadF"/>
</dbReference>
<dbReference type="Pfam" id="PF01869">
    <property type="entry name" value="BcrAD_BadFG"/>
    <property type="match status" value="1"/>
</dbReference>
<dbReference type="InterPro" id="IPR039758">
    <property type="entry name" value="NAGK-like"/>
</dbReference>
<evidence type="ECO:0000313" key="7">
    <source>
        <dbReference type="Proteomes" id="UP000288216"/>
    </source>
</evidence>
<evidence type="ECO:0000256" key="4">
    <source>
        <dbReference type="ARBA" id="ARBA00031123"/>
    </source>
</evidence>
<dbReference type="PANTHER" id="PTHR12862:SF0">
    <property type="entry name" value="N-ACETYL-D-GLUCOSAMINE KINASE"/>
    <property type="match status" value="1"/>
</dbReference>